<protein>
    <submittedName>
        <fullName evidence="2">Uncharacterized protein</fullName>
    </submittedName>
</protein>
<dbReference type="AlphaFoldDB" id="A0A834PFC6"/>
<comment type="caution">
    <text evidence="2">The sequence shown here is derived from an EMBL/GenBank/DDBJ whole genome shotgun (WGS) entry which is preliminary data.</text>
</comment>
<keyword evidence="3" id="KW-1185">Reference proteome</keyword>
<evidence type="ECO:0000313" key="2">
    <source>
        <dbReference type="EMBL" id="KAF7438689.1"/>
    </source>
</evidence>
<evidence type="ECO:0000256" key="1">
    <source>
        <dbReference type="SAM" id="MobiDB-lite"/>
    </source>
</evidence>
<reference evidence="2" key="1">
    <citation type="journal article" date="2020" name="G3 (Bethesda)">
        <title>High-Quality Assemblies for Three Invasive Social Wasps from the &lt;i&gt;Vespula&lt;/i&gt; Genus.</title>
        <authorList>
            <person name="Harrop T.W.R."/>
            <person name="Guhlin J."/>
            <person name="McLaughlin G.M."/>
            <person name="Permina E."/>
            <person name="Stockwell P."/>
            <person name="Gilligan J."/>
            <person name="Le Lec M.F."/>
            <person name="Gruber M.A.M."/>
            <person name="Quinn O."/>
            <person name="Lovegrove M."/>
            <person name="Duncan E.J."/>
            <person name="Remnant E.J."/>
            <person name="Van Eeckhoven J."/>
            <person name="Graham B."/>
            <person name="Knapp R.A."/>
            <person name="Langford K.W."/>
            <person name="Kronenberg Z."/>
            <person name="Press M.O."/>
            <person name="Eacker S.M."/>
            <person name="Wilson-Rankin E.E."/>
            <person name="Purcell J."/>
            <person name="Lester P.J."/>
            <person name="Dearden P.K."/>
        </authorList>
    </citation>
    <scope>NUCLEOTIDE SEQUENCE</scope>
    <source>
        <strain evidence="2">Volc-1</strain>
    </source>
</reference>
<organism evidence="2 3">
    <name type="scientific">Vespula pensylvanica</name>
    <name type="common">Western yellow jacket</name>
    <name type="synonym">Wasp</name>
    <dbReference type="NCBI Taxonomy" id="30213"/>
    <lineage>
        <taxon>Eukaryota</taxon>
        <taxon>Metazoa</taxon>
        <taxon>Ecdysozoa</taxon>
        <taxon>Arthropoda</taxon>
        <taxon>Hexapoda</taxon>
        <taxon>Insecta</taxon>
        <taxon>Pterygota</taxon>
        <taxon>Neoptera</taxon>
        <taxon>Endopterygota</taxon>
        <taxon>Hymenoptera</taxon>
        <taxon>Apocrita</taxon>
        <taxon>Aculeata</taxon>
        <taxon>Vespoidea</taxon>
        <taxon>Vespidae</taxon>
        <taxon>Vespinae</taxon>
        <taxon>Vespula</taxon>
    </lineage>
</organism>
<feature type="region of interest" description="Disordered" evidence="1">
    <location>
        <begin position="1"/>
        <end position="27"/>
    </location>
</feature>
<sequence>MTDGATGMVRWEPISRRGEAPPNRKQKTTWKIDLTSRVPTIRIENNNIKFKDPVRYLGVRFDEGMGKSRCHYLSDKGVSLQRRMLKSMTSAYRTALSKTLYVVSRPPIDLQLY</sequence>
<dbReference type="Proteomes" id="UP000600918">
    <property type="component" value="Unassembled WGS sequence"/>
</dbReference>
<evidence type="ECO:0000313" key="3">
    <source>
        <dbReference type="Proteomes" id="UP000600918"/>
    </source>
</evidence>
<gene>
    <name evidence="2" type="ORF">H0235_001080</name>
</gene>
<name>A0A834PFC6_VESPE</name>
<proteinExistence type="predicted"/>
<accession>A0A834PFC6</accession>
<dbReference type="EMBL" id="JACSDY010000001">
    <property type="protein sequence ID" value="KAF7438689.1"/>
    <property type="molecule type" value="Genomic_DNA"/>
</dbReference>